<evidence type="ECO:0000313" key="2">
    <source>
        <dbReference type="EMBL" id="CCL99452.1"/>
    </source>
</evidence>
<organism evidence="2 3">
    <name type="scientific">Fibroporia radiculosa</name>
    <dbReference type="NCBI Taxonomy" id="599839"/>
    <lineage>
        <taxon>Eukaryota</taxon>
        <taxon>Fungi</taxon>
        <taxon>Dikarya</taxon>
        <taxon>Basidiomycota</taxon>
        <taxon>Agaricomycotina</taxon>
        <taxon>Agaricomycetes</taxon>
        <taxon>Polyporales</taxon>
        <taxon>Fibroporiaceae</taxon>
        <taxon>Fibroporia</taxon>
    </lineage>
</organism>
<feature type="compositionally biased region" description="Basic and acidic residues" evidence="1">
    <location>
        <begin position="87"/>
        <end position="97"/>
    </location>
</feature>
<feature type="region of interest" description="Disordered" evidence="1">
    <location>
        <begin position="79"/>
        <end position="124"/>
    </location>
</feature>
<dbReference type="EMBL" id="HE796932">
    <property type="protein sequence ID" value="CCL99452.1"/>
    <property type="molecule type" value="Genomic_DNA"/>
</dbReference>
<reference evidence="2 3" key="1">
    <citation type="journal article" date="2012" name="Appl. Environ. Microbiol.">
        <title>Short-read sequencing for genomic analysis of the brown rot fungus Fibroporia radiculosa.</title>
        <authorList>
            <person name="Tang J.D."/>
            <person name="Perkins A.D."/>
            <person name="Sonstegard T.S."/>
            <person name="Schroeder S.G."/>
            <person name="Burgess S.C."/>
            <person name="Diehl S.V."/>
        </authorList>
    </citation>
    <scope>NUCLEOTIDE SEQUENCE [LARGE SCALE GENOMIC DNA]</scope>
    <source>
        <strain evidence="2 3">TFFH 294</strain>
    </source>
</reference>
<feature type="compositionally biased region" description="Basic residues" evidence="1">
    <location>
        <begin position="98"/>
        <end position="112"/>
    </location>
</feature>
<name>J4HTE3_9APHY</name>
<proteinExistence type="predicted"/>
<evidence type="ECO:0000256" key="1">
    <source>
        <dbReference type="SAM" id="MobiDB-lite"/>
    </source>
</evidence>
<dbReference type="Proteomes" id="UP000006352">
    <property type="component" value="Unassembled WGS sequence"/>
</dbReference>
<dbReference type="InParanoid" id="J4HTE3"/>
<sequence length="124" mass="13315">MSCAVAAPAFSLFPVSTASPNAFAIFAAPQSPRDTFATQEEMWQMLRPSNGQADGRKRNASFSKSLGLKKFFGMVIGGGEEDDEGLQGEREGVEKGKKVGQSRRGSRKKKQKTTSSEILLSGVV</sequence>
<gene>
    <name evidence="2" type="ORF">FIBRA_01470</name>
</gene>
<protein>
    <submittedName>
        <fullName evidence="2">Uncharacterized protein</fullName>
    </submittedName>
</protein>
<dbReference type="GeneID" id="24094363"/>
<keyword evidence="3" id="KW-1185">Reference proteome</keyword>
<accession>J4HTE3</accession>
<evidence type="ECO:0000313" key="3">
    <source>
        <dbReference type="Proteomes" id="UP000006352"/>
    </source>
</evidence>
<dbReference type="AlphaFoldDB" id="J4HTE3"/>
<dbReference type="HOGENOM" id="CLU_2003959_0_0_1"/>
<dbReference type="OrthoDB" id="3152032at2759"/>
<dbReference type="RefSeq" id="XP_012178735.1">
    <property type="nucleotide sequence ID" value="XM_012323345.1"/>
</dbReference>